<protein>
    <recommendedName>
        <fullName evidence="3">GIY-YIG domain-containing protein</fullName>
    </recommendedName>
</protein>
<dbReference type="Gene3D" id="2.40.50.140">
    <property type="entry name" value="Nucleic acid-binding proteins"/>
    <property type="match status" value="1"/>
</dbReference>
<name>A0A1Z4V6R5_9CYAN</name>
<dbReference type="InterPro" id="IPR035901">
    <property type="entry name" value="GIY-YIG_endonuc_sf"/>
</dbReference>
<dbReference type="AlphaFoldDB" id="A0A1Z4V6R5"/>
<dbReference type="Gene3D" id="3.40.1440.10">
    <property type="entry name" value="GIY-YIG endonuclease"/>
    <property type="match status" value="1"/>
</dbReference>
<evidence type="ECO:0008006" key="3">
    <source>
        <dbReference type="Google" id="ProtNLM"/>
    </source>
</evidence>
<reference evidence="1 2" key="1">
    <citation type="submission" date="2017-06" db="EMBL/GenBank/DDBJ databases">
        <title>Genome sequencing of cyanobaciteial culture collection at National Institute for Environmental Studies (NIES).</title>
        <authorList>
            <person name="Hirose Y."/>
            <person name="Shimura Y."/>
            <person name="Fujisawa T."/>
            <person name="Nakamura Y."/>
            <person name="Kawachi M."/>
        </authorList>
    </citation>
    <scope>NUCLEOTIDE SEQUENCE [LARGE SCALE GENOMIC DNA]</scope>
    <source>
        <strain evidence="1 2">NIES-806</strain>
    </source>
</reference>
<dbReference type="InterPro" id="IPR012340">
    <property type="entry name" value="NA-bd_OB-fold"/>
</dbReference>
<accession>A0A1Z4V6R5</accession>
<organism evidence="1 2">
    <name type="scientific">Dolichospermum compactum NIES-806</name>
    <dbReference type="NCBI Taxonomy" id="1973481"/>
    <lineage>
        <taxon>Bacteria</taxon>
        <taxon>Bacillati</taxon>
        <taxon>Cyanobacteriota</taxon>
        <taxon>Cyanophyceae</taxon>
        <taxon>Nostocales</taxon>
        <taxon>Aphanizomenonaceae</taxon>
        <taxon>Dolichospermum</taxon>
        <taxon>Dolichospermum compactum</taxon>
    </lineage>
</organism>
<sequence>MRHTGLIKFFGKNRNNKKMNFGFITRDNGNEVYINKDNTGYTLAELAERLGLEESVIEAEKLNPNLSIWSSSKDPNSIQWEYLSETNNFYPIDLPEGMRVTFEVITNTEKRKDEAKSLRILLKQKNIIIENSNLEQNPIINTDKDSVSETINNNELSSLDDYDFLSSISYTHRSYRKPKPSINFGEYFEQLKQTKRINSVDFIYCLYLEEIDGIYWGMTSNLTQRMRQHYEGEVKSTCYEAKAGRIWILYTLPFKNREDAEKVEEQAWSKSGGGVLLNHHDSPYAKQKSLSVATAGIVSTINDAYRHLINLGWTGTKIKLKDFLSDTPKYLQLWDQIGNNINYDVLAEVFDQDKIREKRDQLRNRVDREKSEPPKTIIPVKKLRKNEVSYLVVYYAELNTNSTEVIKTIITTPAIITDYKNRNQFNKTILYLEAYQTREDAEKVLQNINTLTKFPNIGLKTNKIFTKSIGFQVFGSSIENIDSQITKVYLYLLDNGWNGRRFKIGLFLSAQSEVNDIQDNFYNYAHNERLKMLRKYILANSKDQLCCDLVKISKILSTSTNISWRTLLFPQEWLDIYEDYELQNQRVNSSDSKYRRGRLEEQERINALKAFFMGNSNTSNTSDQAVVKSDEPDDIDWMNV</sequence>
<proteinExistence type="predicted"/>
<keyword evidence="2" id="KW-1185">Reference proteome</keyword>
<evidence type="ECO:0000313" key="1">
    <source>
        <dbReference type="EMBL" id="BAZ87128.1"/>
    </source>
</evidence>
<gene>
    <name evidence="1" type="ORF">NIES806_33460</name>
</gene>
<dbReference type="KEGG" id="dcm:NIES806_33460"/>
<dbReference type="EMBL" id="AP018316">
    <property type="protein sequence ID" value="BAZ87128.1"/>
    <property type="molecule type" value="Genomic_DNA"/>
</dbReference>
<evidence type="ECO:0000313" key="2">
    <source>
        <dbReference type="Proteomes" id="UP000218702"/>
    </source>
</evidence>
<dbReference type="Proteomes" id="UP000218702">
    <property type="component" value="Chromosome"/>
</dbReference>